<dbReference type="EMBL" id="CP026113">
    <property type="protein sequence ID" value="AUT65217.1"/>
    <property type="molecule type" value="Genomic_DNA"/>
</dbReference>
<dbReference type="PANTHER" id="PTHR43745">
    <property type="entry name" value="NITROREDUCTASE MJ1384-RELATED"/>
    <property type="match status" value="1"/>
</dbReference>
<dbReference type="InterPro" id="IPR000415">
    <property type="entry name" value="Nitroreductase-like"/>
</dbReference>
<dbReference type="InterPro" id="IPR029479">
    <property type="entry name" value="Nitroreductase"/>
</dbReference>
<dbReference type="SUPFAM" id="SSF55469">
    <property type="entry name" value="FMN-dependent nitroreductase-like"/>
    <property type="match status" value="1"/>
</dbReference>
<evidence type="ECO:0000313" key="3">
    <source>
        <dbReference type="Proteomes" id="UP000243502"/>
    </source>
</evidence>
<name>A0A2I8F005_9BURK</name>
<accession>A0A2I8F005</accession>
<dbReference type="GO" id="GO:0016491">
    <property type="term" value="F:oxidoreductase activity"/>
    <property type="evidence" value="ECO:0007669"/>
    <property type="project" value="InterPro"/>
</dbReference>
<evidence type="ECO:0000259" key="1">
    <source>
        <dbReference type="Pfam" id="PF00881"/>
    </source>
</evidence>
<dbReference type="InterPro" id="IPR052544">
    <property type="entry name" value="Bacteriocin_Proc_Enz"/>
</dbReference>
<protein>
    <submittedName>
        <fullName evidence="2">Nitroreductase</fullName>
    </submittedName>
</protein>
<reference evidence="2 3" key="1">
    <citation type="submission" date="2018-01" db="EMBL/GenBank/DDBJ databases">
        <title>Species boundaries and ecological features among Paraburkholderia terrae DSMZ17804T, P. hospita DSMZ17164T and P. caribensis DSMZ13236T.</title>
        <authorList>
            <person name="Pratama A.A."/>
        </authorList>
    </citation>
    <scope>NUCLEOTIDE SEQUENCE [LARGE SCALE GENOMIC DNA]</scope>
    <source>
        <strain evidence="2 3">DSM 17804</strain>
    </source>
</reference>
<organism evidence="2 3">
    <name type="scientific">Paraburkholderia terrae</name>
    <dbReference type="NCBI Taxonomy" id="311230"/>
    <lineage>
        <taxon>Bacteria</taxon>
        <taxon>Pseudomonadati</taxon>
        <taxon>Pseudomonadota</taxon>
        <taxon>Betaproteobacteria</taxon>
        <taxon>Burkholderiales</taxon>
        <taxon>Burkholderiaceae</taxon>
        <taxon>Paraburkholderia</taxon>
    </lineage>
</organism>
<dbReference type="Proteomes" id="UP000243502">
    <property type="component" value="Chromosome 3"/>
</dbReference>
<dbReference type="KEGG" id="pter:C2L65_37290"/>
<evidence type="ECO:0000313" key="2">
    <source>
        <dbReference type="EMBL" id="AUT65217.1"/>
    </source>
</evidence>
<dbReference type="PANTHER" id="PTHR43745:SF2">
    <property type="entry name" value="NITROREDUCTASE MJ1384-RELATED"/>
    <property type="match status" value="1"/>
</dbReference>
<dbReference type="AlphaFoldDB" id="A0A2I8F005"/>
<dbReference type="CDD" id="cd02142">
    <property type="entry name" value="McbC_SagB-like_oxidoreductase"/>
    <property type="match status" value="1"/>
</dbReference>
<feature type="domain" description="Nitroreductase" evidence="1">
    <location>
        <begin position="59"/>
        <end position="225"/>
    </location>
</feature>
<dbReference type="Pfam" id="PF00881">
    <property type="entry name" value="Nitroreductase"/>
    <property type="match status" value="1"/>
</dbReference>
<gene>
    <name evidence="2" type="ORF">C2L65_37290</name>
</gene>
<proteinExistence type="predicted"/>
<dbReference type="OrthoDB" id="9802775at2"/>
<dbReference type="Gene3D" id="3.40.109.10">
    <property type="entry name" value="NADH Oxidase"/>
    <property type="match status" value="1"/>
</dbReference>
<sequence length="244" mass="25913">MRKSPSMRGRHAMTKPLFRIGSALLNTPAPRPVEGTPAPYIGFAPPQRTGGMPLLDALAARQTSREFADTPLDHGTLGDLLWAADGINRARGNGRTAPSALAGYEIDVYVLLASGAYRYDPVAHALTLVAAADLRAMTGYQEFLGHAPVNLVYVADLTRMQDVPPAQREAFASASAGAILQNVYLFCASTGLAAAARGWMNRTALAVNLKLPVGSVALLAQTVGHFAAGHEHRPSDEDFATTFF</sequence>